<reference evidence="2 3" key="1">
    <citation type="submission" date="2020-01" db="EMBL/GenBank/DDBJ databases">
        <title>Paenibacillus sp. nov., isolated from tomato rhizosphere.</title>
        <authorList>
            <person name="Weon H.-Y."/>
            <person name="Lee S.A."/>
        </authorList>
    </citation>
    <scope>NUCLEOTIDE SEQUENCE [LARGE SCALE GENOMIC DNA]</scope>
    <source>
        <strain evidence="2 3">12200R-189</strain>
    </source>
</reference>
<dbReference type="InterPro" id="IPR037523">
    <property type="entry name" value="VOC_core"/>
</dbReference>
<dbReference type="SUPFAM" id="SSF54593">
    <property type="entry name" value="Glyoxalase/Bleomycin resistance protein/Dihydroxybiphenyl dioxygenase"/>
    <property type="match status" value="1"/>
</dbReference>
<evidence type="ECO:0000313" key="3">
    <source>
        <dbReference type="Proteomes" id="UP000476064"/>
    </source>
</evidence>
<proteinExistence type="predicted"/>
<dbReference type="Pfam" id="PF00903">
    <property type="entry name" value="Glyoxalase"/>
    <property type="match status" value="1"/>
</dbReference>
<protein>
    <submittedName>
        <fullName evidence="2">Glyoxalase</fullName>
    </submittedName>
</protein>
<dbReference type="PANTHER" id="PTHR34109:SF1">
    <property type="entry name" value="VOC DOMAIN-CONTAINING PROTEIN"/>
    <property type="match status" value="1"/>
</dbReference>
<feature type="domain" description="VOC" evidence="1">
    <location>
        <begin position="8"/>
        <end position="131"/>
    </location>
</feature>
<evidence type="ECO:0000313" key="2">
    <source>
        <dbReference type="EMBL" id="QHT58809.1"/>
    </source>
</evidence>
<dbReference type="RefSeq" id="WP_162354879.1">
    <property type="nucleotide sequence ID" value="NZ_CP048209.1"/>
</dbReference>
<name>A0A6C0FV41_9BACL</name>
<accession>A0A6C0FV41</accession>
<gene>
    <name evidence="2" type="ORF">GXP70_01645</name>
</gene>
<organism evidence="2 3">
    <name type="scientific">Paenibacillus lycopersici</name>
    <dbReference type="NCBI Taxonomy" id="2704462"/>
    <lineage>
        <taxon>Bacteria</taxon>
        <taxon>Bacillati</taxon>
        <taxon>Bacillota</taxon>
        <taxon>Bacilli</taxon>
        <taxon>Bacillales</taxon>
        <taxon>Paenibacillaceae</taxon>
        <taxon>Paenibacillus</taxon>
    </lineage>
</organism>
<dbReference type="KEGG" id="plyc:GXP70_01645"/>
<dbReference type="Gene3D" id="3.30.720.110">
    <property type="match status" value="1"/>
</dbReference>
<evidence type="ECO:0000259" key="1">
    <source>
        <dbReference type="PROSITE" id="PS51819"/>
    </source>
</evidence>
<dbReference type="InterPro" id="IPR029068">
    <property type="entry name" value="Glyas_Bleomycin-R_OHBP_Dase"/>
</dbReference>
<dbReference type="PROSITE" id="PS51819">
    <property type="entry name" value="VOC"/>
    <property type="match status" value="1"/>
</dbReference>
<dbReference type="Proteomes" id="UP000476064">
    <property type="component" value="Chromosome"/>
</dbReference>
<dbReference type="PANTHER" id="PTHR34109">
    <property type="entry name" value="BNAUNNG04460D PROTEIN-RELATED"/>
    <property type="match status" value="1"/>
</dbReference>
<sequence>MLHNRSVPANIILPHIYYEDVAAASAWLREAFGFAERFRFALPDGTPHGALLYLGEAWVMLKSPGQGATSPARLGGCTQQTMILVPDVDAHYRQALGAGARILEELRDTEYGERHYVAADPEGHAWIFAKHVRDVHPEAWGAVLAESP</sequence>
<dbReference type="AlphaFoldDB" id="A0A6C0FV41"/>
<dbReference type="InterPro" id="IPR004360">
    <property type="entry name" value="Glyas_Fos-R_dOase_dom"/>
</dbReference>
<dbReference type="Gene3D" id="3.30.720.120">
    <property type="match status" value="1"/>
</dbReference>
<dbReference type="EMBL" id="CP048209">
    <property type="protein sequence ID" value="QHT58809.1"/>
    <property type="molecule type" value="Genomic_DNA"/>
</dbReference>
<keyword evidence="3" id="KW-1185">Reference proteome</keyword>